<feature type="active site" evidence="9">
    <location>
        <position position="149"/>
    </location>
</feature>
<dbReference type="GO" id="GO:0006313">
    <property type="term" value="P:DNA transposition"/>
    <property type="evidence" value="ECO:0007669"/>
    <property type="project" value="UniProtKB-UniRule"/>
</dbReference>
<dbReference type="PROSITE" id="PS51898">
    <property type="entry name" value="TYR_RECOMBINASE"/>
    <property type="match status" value="1"/>
</dbReference>
<comment type="subunit">
    <text evidence="9">Forms a cyclic heterotetrameric complex composed of two molecules of XerC and two molecules of XerD.</text>
</comment>
<dbReference type="GO" id="GO:0007059">
    <property type="term" value="P:chromosome segregation"/>
    <property type="evidence" value="ECO:0007669"/>
    <property type="project" value="UniProtKB-UniRule"/>
</dbReference>
<feature type="active site" description="O-(3'-phospho-DNA)-tyrosine intermediate" evidence="9">
    <location>
        <position position="289"/>
    </location>
</feature>
<dbReference type="GeneID" id="301090593"/>
<proteinExistence type="inferred from homology"/>
<dbReference type="Proteomes" id="UP000593915">
    <property type="component" value="Chromosome"/>
</dbReference>
<evidence type="ECO:0000256" key="4">
    <source>
        <dbReference type="ARBA" id="ARBA00022829"/>
    </source>
</evidence>
<feature type="active site" evidence="9">
    <location>
        <position position="280"/>
    </location>
</feature>
<dbReference type="InterPro" id="IPR010998">
    <property type="entry name" value="Integrase_recombinase_N"/>
</dbReference>
<dbReference type="RefSeq" id="WP_020965884.1">
    <property type="nucleotide sequence ID" value="NZ_CP045670.1"/>
</dbReference>
<evidence type="ECO:0000256" key="7">
    <source>
        <dbReference type="ARBA" id="ARBA00023172"/>
    </source>
</evidence>
<feature type="active site" evidence="9">
    <location>
        <position position="173"/>
    </location>
</feature>
<gene>
    <name evidence="9" type="primary">xerC</name>
    <name evidence="10" type="ORF">IFE08_08595</name>
</gene>
<keyword evidence="4 9" id="KW-0159">Chromosome partition</keyword>
<dbReference type="InterPro" id="IPR013762">
    <property type="entry name" value="Integrase-like_cat_sf"/>
</dbReference>
<evidence type="ECO:0000256" key="3">
    <source>
        <dbReference type="ARBA" id="ARBA00022618"/>
    </source>
</evidence>
<keyword evidence="6 9" id="KW-0238">DNA-binding</keyword>
<dbReference type="PANTHER" id="PTHR30349:SF77">
    <property type="entry name" value="TYROSINE RECOMBINASE XERC"/>
    <property type="match status" value="1"/>
</dbReference>
<keyword evidence="5 9" id="KW-0229">DNA integration</keyword>
<feature type="active site" evidence="9">
    <location>
        <position position="257"/>
    </location>
</feature>
<dbReference type="InterPro" id="IPR002104">
    <property type="entry name" value="Integrase_catalytic"/>
</dbReference>
<protein>
    <recommendedName>
        <fullName evidence="9">Tyrosine recombinase XerC</fullName>
    </recommendedName>
</protein>
<dbReference type="EMBL" id="CP061839">
    <property type="protein sequence ID" value="QOW59920.1"/>
    <property type="molecule type" value="Genomic_DNA"/>
</dbReference>
<dbReference type="PANTHER" id="PTHR30349">
    <property type="entry name" value="PHAGE INTEGRASE-RELATED"/>
    <property type="match status" value="1"/>
</dbReference>
<dbReference type="Gene3D" id="1.10.150.130">
    <property type="match status" value="1"/>
</dbReference>
<organism evidence="10 11">
    <name type="scientific">Treponema pedis</name>
    <dbReference type="NCBI Taxonomy" id="409322"/>
    <lineage>
        <taxon>Bacteria</taxon>
        <taxon>Pseudomonadati</taxon>
        <taxon>Spirochaetota</taxon>
        <taxon>Spirochaetia</taxon>
        <taxon>Spirochaetales</taxon>
        <taxon>Treponemataceae</taxon>
        <taxon>Treponema</taxon>
    </lineage>
</organism>
<dbReference type="InterPro" id="IPR004107">
    <property type="entry name" value="Integrase_SAM-like_N"/>
</dbReference>
<comment type="function">
    <text evidence="9">Site-specific tyrosine recombinase, which acts by catalyzing the cutting and rejoining of the recombining DNA molecules. The XerC-XerD complex is essential to convert dimers of the bacterial chromosome into monomers to permit their segregation at cell division. It also contributes to the segregational stability of plasmids.</text>
</comment>
<evidence type="ECO:0000256" key="8">
    <source>
        <dbReference type="ARBA" id="ARBA00023306"/>
    </source>
</evidence>
<dbReference type="SUPFAM" id="SSF56349">
    <property type="entry name" value="DNA breaking-rejoining enzymes"/>
    <property type="match status" value="1"/>
</dbReference>
<accession>A0A7S6WMK0</accession>
<evidence type="ECO:0000256" key="5">
    <source>
        <dbReference type="ARBA" id="ARBA00022908"/>
    </source>
</evidence>
<comment type="subcellular location">
    <subcellularLocation>
        <location evidence="1 9">Cytoplasm</location>
    </subcellularLocation>
</comment>
<dbReference type="GO" id="GO:0009037">
    <property type="term" value="F:tyrosine-based site-specific recombinase activity"/>
    <property type="evidence" value="ECO:0007669"/>
    <property type="project" value="UniProtKB-UniRule"/>
</dbReference>
<feature type="active site" evidence="9">
    <location>
        <position position="254"/>
    </location>
</feature>
<keyword evidence="7 9" id="KW-0233">DNA recombination</keyword>
<evidence type="ECO:0000256" key="6">
    <source>
        <dbReference type="ARBA" id="ARBA00023125"/>
    </source>
</evidence>
<dbReference type="InterPro" id="IPR044068">
    <property type="entry name" value="CB"/>
</dbReference>
<evidence type="ECO:0000313" key="11">
    <source>
        <dbReference type="Proteomes" id="UP000593915"/>
    </source>
</evidence>
<dbReference type="InterPro" id="IPR011010">
    <property type="entry name" value="DNA_brk_join_enz"/>
</dbReference>
<dbReference type="CDD" id="cd00798">
    <property type="entry name" value="INT_XerDC_C"/>
    <property type="match status" value="1"/>
</dbReference>
<keyword evidence="3 9" id="KW-0132">Cell division</keyword>
<comment type="similarity">
    <text evidence="9">Belongs to the 'phage' integrase family. XerC subfamily.</text>
</comment>
<evidence type="ECO:0000256" key="1">
    <source>
        <dbReference type="ARBA" id="ARBA00004496"/>
    </source>
</evidence>
<evidence type="ECO:0000256" key="2">
    <source>
        <dbReference type="ARBA" id="ARBA00022490"/>
    </source>
</evidence>
<dbReference type="HAMAP" id="MF_01808">
    <property type="entry name" value="Recomb_XerC_XerD"/>
    <property type="match status" value="1"/>
</dbReference>
<dbReference type="GO" id="GO:0051301">
    <property type="term" value="P:cell division"/>
    <property type="evidence" value="ECO:0007669"/>
    <property type="project" value="UniProtKB-KW"/>
</dbReference>
<dbReference type="GO" id="GO:0003677">
    <property type="term" value="F:DNA binding"/>
    <property type="evidence" value="ECO:0007669"/>
    <property type="project" value="UniProtKB-UniRule"/>
</dbReference>
<dbReference type="Gene3D" id="1.10.443.10">
    <property type="entry name" value="Intergrase catalytic core"/>
    <property type="match status" value="1"/>
</dbReference>
<dbReference type="InterPro" id="IPR023009">
    <property type="entry name" value="Tyrosine_recombinase_XerC/XerD"/>
</dbReference>
<name>A0A7S6WMK0_9SPIR</name>
<evidence type="ECO:0000256" key="9">
    <source>
        <dbReference type="HAMAP-Rule" id="MF_01808"/>
    </source>
</evidence>
<dbReference type="Pfam" id="PF00589">
    <property type="entry name" value="Phage_integrase"/>
    <property type="match status" value="1"/>
</dbReference>
<dbReference type="Pfam" id="PF02899">
    <property type="entry name" value="Phage_int_SAM_1"/>
    <property type="match status" value="1"/>
</dbReference>
<sequence>MEEADKIFEDYLTYTAGVRQFTKATINSYKNDLQIFKSWLKELNLKVFEVSASDIRIFAAELGDKKFAPASINRLLSVLRGFYKYAVRFNLTKVNPATGLRNLKIPLKLPVFMFPAQAQEFCALPENKNILWEARDAALFASLYSTGCRVSELAGLDIKDLDFSFSSAIVFGKGKKERKVFFADFAKDYLKIYLKERKMLLKKHQGEVQTGEDGKTRDALFLNKRGKPLTIRGIRYIINRYVEISPELKRLSPHAFRHSFASTLVTRGADIRVVQELLGHASVSTTQRYTHITAEQLHSLYKKAHPHS</sequence>
<dbReference type="PROSITE" id="PS51900">
    <property type="entry name" value="CB"/>
    <property type="match status" value="1"/>
</dbReference>
<keyword evidence="8 9" id="KW-0131">Cell cycle</keyword>
<dbReference type="GO" id="GO:0005737">
    <property type="term" value="C:cytoplasm"/>
    <property type="evidence" value="ECO:0007669"/>
    <property type="project" value="UniProtKB-SubCell"/>
</dbReference>
<reference evidence="10 11" key="1">
    <citation type="submission" date="2020-09" db="EMBL/GenBank/DDBJ databases">
        <title>Characterization of Treponema spp. from bovine digital dermatitis in Korea.</title>
        <authorList>
            <person name="Espiritu H.M."/>
            <person name="Cho Y.I."/>
            <person name="Mamuad L."/>
        </authorList>
    </citation>
    <scope>NUCLEOTIDE SEQUENCE [LARGE SCALE GENOMIC DNA]</scope>
    <source>
        <strain evidence="10 11">KS1</strain>
    </source>
</reference>
<dbReference type="AlphaFoldDB" id="A0A7S6WMK0"/>
<dbReference type="InterPro" id="IPR050090">
    <property type="entry name" value="Tyrosine_recombinase_XerCD"/>
</dbReference>
<evidence type="ECO:0000313" key="10">
    <source>
        <dbReference type="EMBL" id="QOW59920.1"/>
    </source>
</evidence>
<keyword evidence="2 9" id="KW-0963">Cytoplasm</keyword>